<proteinExistence type="predicted"/>
<protein>
    <submittedName>
        <fullName evidence="1">Uncharacterized protein</fullName>
    </submittedName>
</protein>
<dbReference type="EnsemblPlants" id="MELO3C025911.2.1">
    <property type="protein sequence ID" value="MELO3C025911.2.1"/>
    <property type="gene ID" value="MELO3C025911.2"/>
</dbReference>
<dbReference type="AlphaFoldDB" id="A0A9I9DYM9"/>
<reference evidence="1" key="1">
    <citation type="submission" date="2023-03" db="UniProtKB">
        <authorList>
            <consortium name="EnsemblPlants"/>
        </authorList>
    </citation>
    <scope>IDENTIFICATION</scope>
</reference>
<accession>A0A9I9DYM9</accession>
<dbReference type="Gramene" id="MELO3C025911.2.1">
    <property type="protein sequence ID" value="MELO3C025911.2.1"/>
    <property type="gene ID" value="MELO3C025911.2"/>
</dbReference>
<evidence type="ECO:0000313" key="1">
    <source>
        <dbReference type="EnsemblPlants" id="MELO3C025911.2.1"/>
    </source>
</evidence>
<name>A0A9I9DYM9_CUCME</name>
<sequence>MVEHFLWKTTWVSEGSVALVSNAIKARRRRWKWIDEIGFS</sequence>
<organism evidence="1">
    <name type="scientific">Cucumis melo</name>
    <name type="common">Muskmelon</name>
    <dbReference type="NCBI Taxonomy" id="3656"/>
    <lineage>
        <taxon>Eukaryota</taxon>
        <taxon>Viridiplantae</taxon>
        <taxon>Streptophyta</taxon>
        <taxon>Embryophyta</taxon>
        <taxon>Tracheophyta</taxon>
        <taxon>Spermatophyta</taxon>
        <taxon>Magnoliopsida</taxon>
        <taxon>eudicotyledons</taxon>
        <taxon>Gunneridae</taxon>
        <taxon>Pentapetalae</taxon>
        <taxon>rosids</taxon>
        <taxon>fabids</taxon>
        <taxon>Cucurbitales</taxon>
        <taxon>Cucurbitaceae</taxon>
        <taxon>Benincaseae</taxon>
        <taxon>Cucumis</taxon>
    </lineage>
</organism>